<dbReference type="OrthoDB" id="3541280at2"/>
<comment type="caution">
    <text evidence="1">The sequence shown here is derived from an EMBL/GenBank/DDBJ whole genome shotgun (WGS) entry which is preliminary data.</text>
</comment>
<evidence type="ECO:0000313" key="3">
    <source>
        <dbReference type="Proteomes" id="UP000225108"/>
    </source>
</evidence>
<dbReference type="AlphaFoldDB" id="A0A2G3PIY6"/>
<sequence>MDVLRRGSDAVRWYVGAMMGDSDYQRYLAHHRAHHPADVPMTERDYWRTRYRDQDRNPQGRCC</sequence>
<name>A0A2G3PIY6_WILMA</name>
<proteinExistence type="predicted"/>
<evidence type="ECO:0000313" key="1">
    <source>
        <dbReference type="EMBL" id="PHV65771.1"/>
    </source>
</evidence>
<dbReference type="InterPro" id="IPR007423">
    <property type="entry name" value="Sel_put"/>
</dbReference>
<dbReference type="Proteomes" id="UP000225108">
    <property type="component" value="Unassembled WGS sequence"/>
</dbReference>
<dbReference type="Proteomes" id="UP000274762">
    <property type="component" value="Unassembled WGS sequence"/>
</dbReference>
<accession>A0A495K1K6</accession>
<dbReference type="RefSeq" id="WP_062800843.1">
    <property type="nucleotide sequence ID" value="NZ_CBCRXS010000015.1"/>
</dbReference>
<gene>
    <name evidence="1" type="ORF">CSW57_18845</name>
    <name evidence="2" type="ORF">DFJ75_1469</name>
</gene>
<dbReference type="Pfam" id="PF04328">
    <property type="entry name" value="Sel_put"/>
    <property type="match status" value="1"/>
</dbReference>
<organism evidence="1 3">
    <name type="scientific">Williamsia marianensis</name>
    <dbReference type="NCBI Taxonomy" id="85044"/>
    <lineage>
        <taxon>Bacteria</taxon>
        <taxon>Bacillati</taxon>
        <taxon>Actinomycetota</taxon>
        <taxon>Actinomycetes</taxon>
        <taxon>Mycobacteriales</taxon>
        <taxon>Nocardiaceae</taxon>
        <taxon>Williamsia</taxon>
    </lineage>
</organism>
<protein>
    <submittedName>
        <fullName evidence="1">DUF466 domain-containing protein</fullName>
    </submittedName>
    <submittedName>
        <fullName evidence="2">Uncharacterized short protein YbdD (DUF466 family)</fullName>
    </submittedName>
</protein>
<reference evidence="2 4" key="2">
    <citation type="submission" date="2018-10" db="EMBL/GenBank/DDBJ databases">
        <title>Sequencing the genomes of 1000 actinobacteria strains.</title>
        <authorList>
            <person name="Klenk H.-P."/>
        </authorList>
    </citation>
    <scope>NUCLEOTIDE SEQUENCE [LARGE SCALE GENOMIC DNA]</scope>
    <source>
        <strain evidence="2 4">DSM 44343</strain>
    </source>
</reference>
<evidence type="ECO:0000313" key="2">
    <source>
        <dbReference type="EMBL" id="RKR94668.1"/>
    </source>
</evidence>
<dbReference type="EMBL" id="RBKV01000001">
    <property type="protein sequence ID" value="RKR94668.1"/>
    <property type="molecule type" value="Genomic_DNA"/>
</dbReference>
<reference evidence="1 3" key="1">
    <citation type="submission" date="2017-10" db="EMBL/GenBank/DDBJ databases">
        <title>The draft genome sequence of Williamsia sp. BULT 1.1 isolated from the semi-arid grassland soils from South Africa.</title>
        <authorList>
            <person name="Kabwe M.H."/>
            <person name="Govender N."/>
            <person name="Mutseka Lunga P."/>
            <person name="Vikram S."/>
            <person name="Makhalanyane T.P."/>
        </authorList>
    </citation>
    <scope>NUCLEOTIDE SEQUENCE [LARGE SCALE GENOMIC DNA]</scope>
    <source>
        <strain evidence="1 3">BULT 1.1</strain>
    </source>
</reference>
<accession>A0A2G3PIY6</accession>
<dbReference type="EMBL" id="PEBD01000010">
    <property type="protein sequence ID" value="PHV65771.1"/>
    <property type="molecule type" value="Genomic_DNA"/>
</dbReference>
<evidence type="ECO:0000313" key="4">
    <source>
        <dbReference type="Proteomes" id="UP000274762"/>
    </source>
</evidence>